<dbReference type="GO" id="GO:0008233">
    <property type="term" value="F:peptidase activity"/>
    <property type="evidence" value="ECO:0007669"/>
    <property type="project" value="UniProtKB-KW"/>
</dbReference>
<dbReference type="Proteomes" id="UP000269134">
    <property type="component" value="Unassembled WGS sequence"/>
</dbReference>
<organism evidence="2 3">
    <name type="scientific">Stutzerimonas nitrititolerans</name>
    <dbReference type="NCBI Taxonomy" id="2482751"/>
    <lineage>
        <taxon>Bacteria</taxon>
        <taxon>Pseudomonadati</taxon>
        <taxon>Pseudomonadota</taxon>
        <taxon>Gammaproteobacteria</taxon>
        <taxon>Pseudomonadales</taxon>
        <taxon>Pseudomonadaceae</taxon>
        <taxon>Stutzerimonas</taxon>
    </lineage>
</organism>
<reference evidence="2 3" key="1">
    <citation type="submission" date="2018-10" db="EMBL/GenBank/DDBJ databases">
        <title>Pseudomonas sp. GL14 genome.</title>
        <authorList>
            <person name="Peng J."/>
            <person name="Liu Z.-P."/>
        </authorList>
    </citation>
    <scope>NUCLEOTIDE SEQUENCE [LARGE SCALE GENOMIC DNA]</scope>
    <source>
        <strain evidence="2 3">GL14</strain>
    </source>
</reference>
<dbReference type="RefSeq" id="WP_122075225.1">
    <property type="nucleotide sequence ID" value="NZ_RFFL01000001.1"/>
</dbReference>
<keyword evidence="2" id="KW-0645">Protease</keyword>
<dbReference type="Gene3D" id="2.30.130.40">
    <property type="entry name" value="LON domain-like"/>
    <property type="match status" value="1"/>
</dbReference>
<gene>
    <name evidence="2" type="ORF">EA795_01960</name>
</gene>
<name>A0ABX9VAM4_9GAMM</name>
<dbReference type="PANTHER" id="PTHR46732">
    <property type="entry name" value="ATP-DEPENDENT PROTEASE LA (LON) DOMAIN PROTEIN"/>
    <property type="match status" value="1"/>
</dbReference>
<dbReference type="InterPro" id="IPR015947">
    <property type="entry name" value="PUA-like_sf"/>
</dbReference>
<evidence type="ECO:0000313" key="3">
    <source>
        <dbReference type="Proteomes" id="UP000269134"/>
    </source>
</evidence>
<keyword evidence="3" id="KW-1185">Reference proteome</keyword>
<dbReference type="PROSITE" id="PS51787">
    <property type="entry name" value="LON_N"/>
    <property type="match status" value="1"/>
</dbReference>
<dbReference type="PANTHER" id="PTHR46732:SF8">
    <property type="entry name" value="ATP-DEPENDENT PROTEASE LA (LON) DOMAIN PROTEIN"/>
    <property type="match status" value="1"/>
</dbReference>
<keyword evidence="2" id="KW-0378">Hydrolase</keyword>
<dbReference type="Pfam" id="PF02190">
    <property type="entry name" value="LON_substr_bdg"/>
    <property type="match status" value="1"/>
</dbReference>
<dbReference type="InterPro" id="IPR046336">
    <property type="entry name" value="Lon_prtase_N_sf"/>
</dbReference>
<dbReference type="InterPro" id="IPR003111">
    <property type="entry name" value="Lon_prtase_N"/>
</dbReference>
<dbReference type="SUPFAM" id="SSF88697">
    <property type="entry name" value="PUA domain-like"/>
    <property type="match status" value="1"/>
</dbReference>
<sequence length="193" mass="21767">MRLPLFPLDTVLFPGCILDLQLFEARYLDMISRCLKADHGFGVVRILQGLEVGPAATAFAGIGCEAVIRDWQQQPNGLLGIRVDGQRRFDIERTEVQADQLIVADVRWRPEPDDAPLDDGHADLVMLLEALRQHPMVRSLGMNDAVGGRRALADQLAYLLPFQPEHKIELLQLEDVDLRLQRIQTLLERLQGD</sequence>
<evidence type="ECO:0000313" key="2">
    <source>
        <dbReference type="EMBL" id="RMI03249.1"/>
    </source>
</evidence>
<dbReference type="GO" id="GO:0006508">
    <property type="term" value="P:proteolysis"/>
    <property type="evidence" value="ECO:0007669"/>
    <property type="project" value="UniProtKB-KW"/>
</dbReference>
<accession>A0ABX9VAM4</accession>
<protein>
    <submittedName>
        <fullName evidence="2">ATP-dependent protease</fullName>
    </submittedName>
</protein>
<dbReference type="GeneID" id="84607796"/>
<feature type="domain" description="Lon N-terminal" evidence="1">
    <location>
        <begin position="1"/>
        <end position="191"/>
    </location>
</feature>
<dbReference type="SMART" id="SM00464">
    <property type="entry name" value="LON"/>
    <property type="match status" value="1"/>
</dbReference>
<comment type="caution">
    <text evidence="2">The sequence shown here is derived from an EMBL/GenBank/DDBJ whole genome shotgun (WGS) entry which is preliminary data.</text>
</comment>
<proteinExistence type="predicted"/>
<dbReference type="EMBL" id="RFFL01000001">
    <property type="protein sequence ID" value="RMI03249.1"/>
    <property type="molecule type" value="Genomic_DNA"/>
</dbReference>
<evidence type="ECO:0000259" key="1">
    <source>
        <dbReference type="PROSITE" id="PS51787"/>
    </source>
</evidence>